<evidence type="ECO:0000256" key="2">
    <source>
        <dbReference type="SAM" id="MobiDB-lite"/>
    </source>
</evidence>
<comment type="similarity">
    <text evidence="1">Belongs to the STK19 family.</text>
</comment>
<reference evidence="3" key="1">
    <citation type="submission" date="2023-01" db="EMBL/GenBank/DDBJ databases">
        <authorList>
            <person name="Van Ghelder C."/>
            <person name="Rancurel C."/>
        </authorList>
    </citation>
    <scope>NUCLEOTIDE SEQUENCE</scope>
    <source>
        <strain evidence="3">CNCM I-4278</strain>
    </source>
</reference>
<feature type="compositionally biased region" description="Polar residues" evidence="2">
    <location>
        <begin position="30"/>
        <end position="39"/>
    </location>
</feature>
<feature type="compositionally biased region" description="Low complexity" evidence="2">
    <location>
        <begin position="45"/>
        <end position="57"/>
    </location>
</feature>
<name>A0A9W4UT64_9PLEO</name>
<feature type="region of interest" description="Disordered" evidence="2">
    <location>
        <begin position="1"/>
        <end position="62"/>
    </location>
</feature>
<evidence type="ECO:0008006" key="5">
    <source>
        <dbReference type="Google" id="ProtNLM"/>
    </source>
</evidence>
<dbReference type="InterPro" id="IPR018865">
    <property type="entry name" value="STK19-like"/>
</dbReference>
<dbReference type="PANTHER" id="PTHR15243:SF0">
    <property type="entry name" value="SERINE_THREONINE-PROTEIN KINASE 19"/>
    <property type="match status" value="1"/>
</dbReference>
<keyword evidence="4" id="KW-1185">Reference proteome</keyword>
<protein>
    <recommendedName>
        <fullName evidence="5">Serine-threonine protein kinase 19-domain-containing protein</fullName>
    </recommendedName>
</protein>
<evidence type="ECO:0000313" key="3">
    <source>
        <dbReference type="EMBL" id="CAI6341881.1"/>
    </source>
</evidence>
<accession>A0A9W4UT64</accession>
<evidence type="ECO:0000313" key="4">
    <source>
        <dbReference type="Proteomes" id="UP001152607"/>
    </source>
</evidence>
<organism evidence="3 4">
    <name type="scientific">Periconia digitata</name>
    <dbReference type="NCBI Taxonomy" id="1303443"/>
    <lineage>
        <taxon>Eukaryota</taxon>
        <taxon>Fungi</taxon>
        <taxon>Dikarya</taxon>
        <taxon>Ascomycota</taxon>
        <taxon>Pezizomycotina</taxon>
        <taxon>Dothideomycetes</taxon>
        <taxon>Pleosporomycetidae</taxon>
        <taxon>Pleosporales</taxon>
        <taxon>Massarineae</taxon>
        <taxon>Periconiaceae</taxon>
        <taxon>Periconia</taxon>
    </lineage>
</organism>
<dbReference type="Pfam" id="PF10494">
    <property type="entry name" value="Stk19"/>
    <property type="match status" value="1"/>
</dbReference>
<dbReference type="EMBL" id="CAOQHR010000012">
    <property type="protein sequence ID" value="CAI6341881.1"/>
    <property type="molecule type" value="Genomic_DNA"/>
</dbReference>
<dbReference type="Proteomes" id="UP001152607">
    <property type="component" value="Unassembled WGS sequence"/>
</dbReference>
<proteinExistence type="inferred from homology"/>
<dbReference type="AlphaFoldDB" id="A0A9W4UT64"/>
<dbReference type="GO" id="GO:0046579">
    <property type="term" value="P:positive regulation of Ras protein signal transduction"/>
    <property type="evidence" value="ECO:0007669"/>
    <property type="project" value="TreeGrafter"/>
</dbReference>
<dbReference type="PANTHER" id="PTHR15243">
    <property type="entry name" value="SERINE/THREONINE-PROTEIN KINASE 19"/>
    <property type="match status" value="1"/>
</dbReference>
<gene>
    <name evidence="3" type="ORF">PDIGIT_LOCUS15081</name>
</gene>
<evidence type="ECO:0000256" key="1">
    <source>
        <dbReference type="ARBA" id="ARBA00093458"/>
    </source>
</evidence>
<dbReference type="OrthoDB" id="3980126at2759"/>
<sequence length="414" mass="44410">MSFQITPARSSRVTKPKRTSAAAAMGLRRSVSSPSSTATLRRKSSQSSNSTMTSSSTWEDDDEKLDDMGLVASIAADLNLRDVPQYIEYIQNNMFDQLPTTGAGMSSTRIPEVLNFRRVLPPIVTVAHIDALASSATATEREIAELSRAGILRRVIIPRRGLGAAAIGDGIVSVREWQKRVEAHPDISSDLKEQYISTLLTNPTKQSIPNTAFSPSSLKILTSTGFLTTATSPSHLDTRTTSFATTQSSNPLSSLSTSASRHAAGSLGAVGGRAASTHIPGGVVVSPSPSSHHGNMPVTSYYNFSLPNTGAHVKLVTEARAHFLSLLAKRKFKEAPLHVLKELWDGGVPASKAQLEIAEKKRARKEFKGVLAGRTKKWKVFFGLRFEWVLAECVGAGLVEVFETGVGKGVRVAG</sequence>
<comment type="caution">
    <text evidence="3">The sequence shown here is derived from an EMBL/GenBank/DDBJ whole genome shotgun (WGS) entry which is preliminary data.</text>
</comment>
<feature type="compositionally biased region" description="Polar residues" evidence="2">
    <location>
        <begin position="1"/>
        <end position="11"/>
    </location>
</feature>